<dbReference type="Proteomes" id="UP000054248">
    <property type="component" value="Unassembled WGS sequence"/>
</dbReference>
<accession>A0A0C3LMK6</accession>
<reference evidence="1 2" key="1">
    <citation type="submission" date="2014-04" db="EMBL/GenBank/DDBJ databases">
        <authorList>
            <consortium name="DOE Joint Genome Institute"/>
            <person name="Kuo A."/>
            <person name="Girlanda M."/>
            <person name="Perotto S."/>
            <person name="Kohler A."/>
            <person name="Nagy L.G."/>
            <person name="Floudas D."/>
            <person name="Copeland A."/>
            <person name="Barry K.W."/>
            <person name="Cichocki N."/>
            <person name="Veneault-Fourrey C."/>
            <person name="LaButti K."/>
            <person name="Lindquist E.A."/>
            <person name="Lipzen A."/>
            <person name="Lundell T."/>
            <person name="Morin E."/>
            <person name="Murat C."/>
            <person name="Sun H."/>
            <person name="Tunlid A."/>
            <person name="Henrissat B."/>
            <person name="Grigoriev I.V."/>
            <person name="Hibbett D.S."/>
            <person name="Martin F."/>
            <person name="Nordberg H.P."/>
            <person name="Cantor M.N."/>
            <person name="Hua S.X."/>
        </authorList>
    </citation>
    <scope>NUCLEOTIDE SEQUENCE [LARGE SCALE GENOMIC DNA]</scope>
    <source>
        <strain evidence="1 2">MUT 4182</strain>
    </source>
</reference>
<gene>
    <name evidence="1" type="ORF">M407DRAFT_9862</name>
</gene>
<reference evidence="2" key="2">
    <citation type="submission" date="2015-01" db="EMBL/GenBank/DDBJ databases">
        <title>Evolutionary Origins and Diversification of the Mycorrhizal Mutualists.</title>
        <authorList>
            <consortium name="DOE Joint Genome Institute"/>
            <consortium name="Mycorrhizal Genomics Consortium"/>
            <person name="Kohler A."/>
            <person name="Kuo A."/>
            <person name="Nagy L.G."/>
            <person name="Floudas D."/>
            <person name="Copeland A."/>
            <person name="Barry K.W."/>
            <person name="Cichocki N."/>
            <person name="Veneault-Fourrey C."/>
            <person name="LaButti K."/>
            <person name="Lindquist E.A."/>
            <person name="Lipzen A."/>
            <person name="Lundell T."/>
            <person name="Morin E."/>
            <person name="Murat C."/>
            <person name="Riley R."/>
            <person name="Ohm R."/>
            <person name="Sun H."/>
            <person name="Tunlid A."/>
            <person name="Henrissat B."/>
            <person name="Grigoriev I.V."/>
            <person name="Hibbett D.S."/>
            <person name="Martin F."/>
        </authorList>
    </citation>
    <scope>NUCLEOTIDE SEQUENCE [LARGE SCALE GENOMIC DNA]</scope>
    <source>
        <strain evidence="2">MUT 4182</strain>
    </source>
</reference>
<proteinExistence type="predicted"/>
<evidence type="ECO:0000313" key="2">
    <source>
        <dbReference type="Proteomes" id="UP000054248"/>
    </source>
</evidence>
<sequence>MASLIVVWRGSYDLGSALRSVTEVTNIQLRLVDLDKIRNILWIDQDRVHERHHDSSHGAMAGCWDSGHFDLSVPDCTYALFKEPKPCGELPLQVLRLWDDLKCKVSNIGQGNQGLIAQQPKWLGWWIGLSKLGLCTWRALRGSGATLAPSTVHSLIPQASTTKKKDPNKARSAIYDGSKGILTIFPLVPIM</sequence>
<protein>
    <submittedName>
        <fullName evidence="1">Uncharacterized protein</fullName>
    </submittedName>
</protein>
<keyword evidence="2" id="KW-1185">Reference proteome</keyword>
<dbReference type="EMBL" id="KN823106">
    <property type="protein sequence ID" value="KIO22587.1"/>
    <property type="molecule type" value="Genomic_DNA"/>
</dbReference>
<dbReference type="AlphaFoldDB" id="A0A0C3LMK6"/>
<dbReference type="HOGENOM" id="CLU_1422395_0_0_1"/>
<evidence type="ECO:0000313" key="1">
    <source>
        <dbReference type="EMBL" id="KIO22587.1"/>
    </source>
</evidence>
<organism evidence="1 2">
    <name type="scientific">Tulasnella calospora MUT 4182</name>
    <dbReference type="NCBI Taxonomy" id="1051891"/>
    <lineage>
        <taxon>Eukaryota</taxon>
        <taxon>Fungi</taxon>
        <taxon>Dikarya</taxon>
        <taxon>Basidiomycota</taxon>
        <taxon>Agaricomycotina</taxon>
        <taxon>Agaricomycetes</taxon>
        <taxon>Cantharellales</taxon>
        <taxon>Tulasnellaceae</taxon>
        <taxon>Tulasnella</taxon>
    </lineage>
</organism>
<name>A0A0C3LMK6_9AGAM</name>